<dbReference type="AlphaFoldDB" id="A0A0U2WFC4"/>
<keyword evidence="1" id="KW-0472">Membrane</keyword>
<proteinExistence type="predicted"/>
<keyword evidence="1" id="KW-1133">Transmembrane helix</keyword>
<accession>A0A0U2WFC4</accession>
<keyword evidence="1" id="KW-0812">Transmembrane</keyword>
<reference evidence="2 3" key="1">
    <citation type="submission" date="2015-03" db="EMBL/GenBank/DDBJ databases">
        <authorList>
            <person name="Murphy D."/>
        </authorList>
    </citation>
    <scope>NUCLEOTIDE SEQUENCE [LARGE SCALE GENOMIC DNA]</scope>
    <source>
        <strain evidence="2 3">KMM 520</strain>
    </source>
</reference>
<name>A0A0U2WFC4_9GAMM</name>
<dbReference type="EMBL" id="CP011034">
    <property type="protein sequence ID" value="ALS33751.1"/>
    <property type="molecule type" value="Genomic_DNA"/>
</dbReference>
<sequence>MRCCILWRLKIRQFTLKQLFIVLSALLTFTVNGYALAID</sequence>
<evidence type="ECO:0000256" key="1">
    <source>
        <dbReference type="SAM" id="Phobius"/>
    </source>
</evidence>
<feature type="transmembrane region" description="Helical" evidence="1">
    <location>
        <begin position="20"/>
        <end position="38"/>
    </location>
</feature>
<organism evidence="2">
    <name type="scientific">Pseudoalteromonas translucida KMM 520</name>
    <dbReference type="NCBI Taxonomy" id="1315283"/>
    <lineage>
        <taxon>Bacteria</taxon>
        <taxon>Pseudomonadati</taxon>
        <taxon>Pseudomonadota</taxon>
        <taxon>Gammaproteobacteria</taxon>
        <taxon>Alteromonadales</taxon>
        <taxon>Pseudoalteromonadaceae</taxon>
        <taxon>Pseudoalteromonas</taxon>
    </lineage>
</organism>
<dbReference type="Proteomes" id="UP000065261">
    <property type="component" value="Chromosome I"/>
</dbReference>
<protein>
    <submittedName>
        <fullName evidence="2">Uncharacterized protein</fullName>
    </submittedName>
</protein>
<gene>
    <name evidence="2" type="ORF">PTRA_a2685</name>
</gene>
<evidence type="ECO:0000313" key="3">
    <source>
        <dbReference type="Proteomes" id="UP000065261"/>
    </source>
</evidence>
<evidence type="ECO:0000313" key="2">
    <source>
        <dbReference type="EMBL" id="ALS33751.1"/>
    </source>
</evidence>
<dbReference type="KEGG" id="ptn:PTRA_a2685"/>